<dbReference type="GO" id="GO:0003677">
    <property type="term" value="F:DNA binding"/>
    <property type="evidence" value="ECO:0007669"/>
    <property type="project" value="UniProtKB-KW"/>
</dbReference>
<keyword evidence="6 9" id="KW-0238">DNA-binding</keyword>
<dbReference type="InterPro" id="IPR032458">
    <property type="entry name" value="Histone_H2A_CS"/>
</dbReference>
<dbReference type="InterPro" id="IPR007125">
    <property type="entry name" value="H2A/H2B/H3"/>
</dbReference>
<comment type="subcellular location">
    <subcellularLocation>
        <location evidence="2">Chromosome</location>
    </subcellularLocation>
    <subcellularLocation>
        <location evidence="1 9">Nucleus</location>
    </subcellularLocation>
</comment>
<dbReference type="GO" id="GO:0046982">
    <property type="term" value="F:protein heterodimerization activity"/>
    <property type="evidence" value="ECO:0007669"/>
    <property type="project" value="InterPro"/>
</dbReference>
<dbReference type="PRINTS" id="PR00620">
    <property type="entry name" value="HISTONEH2A"/>
</dbReference>
<keyword evidence="4 9" id="KW-0158">Chromosome</keyword>
<reference evidence="13" key="1">
    <citation type="submission" date="2022-11" db="UniProtKB">
        <authorList>
            <consortium name="WormBaseParasite"/>
        </authorList>
    </citation>
    <scope>IDENTIFICATION</scope>
</reference>
<proteinExistence type="inferred from homology"/>
<dbReference type="InterPro" id="IPR002119">
    <property type="entry name" value="Histone_H2A"/>
</dbReference>
<dbReference type="Gene3D" id="1.10.20.10">
    <property type="entry name" value="Histone, subunit A"/>
    <property type="match status" value="1"/>
</dbReference>
<keyword evidence="8 9" id="KW-0544">Nucleosome core</keyword>
<keyword evidence="7 9" id="KW-0539">Nucleus</keyword>
<dbReference type="SUPFAM" id="SSF47113">
    <property type="entry name" value="Histone-fold"/>
    <property type="match status" value="1"/>
</dbReference>
<keyword evidence="5" id="KW-1017">Isopeptide bond</keyword>
<evidence type="ECO:0000256" key="9">
    <source>
        <dbReference type="RuleBase" id="RU003767"/>
    </source>
</evidence>
<dbReference type="CDD" id="cd00074">
    <property type="entry name" value="HFD_H2A"/>
    <property type="match status" value="1"/>
</dbReference>
<dbReference type="GO" id="GO:0000786">
    <property type="term" value="C:nucleosome"/>
    <property type="evidence" value="ECO:0007669"/>
    <property type="project" value="UniProtKB-KW"/>
</dbReference>
<organism evidence="12 13">
    <name type="scientific">Globodera rostochiensis</name>
    <name type="common">Golden nematode worm</name>
    <name type="synonym">Heterodera rostochiensis</name>
    <dbReference type="NCBI Taxonomy" id="31243"/>
    <lineage>
        <taxon>Eukaryota</taxon>
        <taxon>Metazoa</taxon>
        <taxon>Ecdysozoa</taxon>
        <taxon>Nematoda</taxon>
        <taxon>Chromadorea</taxon>
        <taxon>Rhabditida</taxon>
        <taxon>Tylenchina</taxon>
        <taxon>Tylenchomorpha</taxon>
        <taxon>Tylenchoidea</taxon>
        <taxon>Heteroderidae</taxon>
        <taxon>Heteroderinae</taxon>
        <taxon>Globodera</taxon>
    </lineage>
</organism>
<comment type="similarity">
    <text evidence="3 9">Belongs to the histone H2A family.</text>
</comment>
<dbReference type="PANTHER" id="PTHR23430">
    <property type="entry name" value="HISTONE H2A"/>
    <property type="match status" value="1"/>
</dbReference>
<feature type="domain" description="Core Histone H2A/H2B/H3" evidence="11">
    <location>
        <begin position="123"/>
        <end position="200"/>
    </location>
</feature>
<evidence type="ECO:0000256" key="2">
    <source>
        <dbReference type="ARBA" id="ARBA00004286"/>
    </source>
</evidence>
<sequence>MLICYCILNAPYWSAKLIANMIGYNNDKEEDKLRVVSSSSRNDTSGGVVSSSSSNDTSSSSGGDISSNSGNDTSSSGGVVSSNSGNDTSSSGGVVRSNSGNETSAGSERTAVMMSGGAKPQRSKRRRSRSSRAGLLFPVGRIHRFLRKDRRFARRVSECAPVYLAAVLQYLVAEVLELAGDAARNDESTRVNPRHVQRVVHNDKELNQLFSGVILAQGVVVSKNKQRKA</sequence>
<evidence type="ECO:0000259" key="11">
    <source>
        <dbReference type="Pfam" id="PF00125"/>
    </source>
</evidence>
<protein>
    <recommendedName>
        <fullName evidence="9">Histone H2A</fullName>
    </recommendedName>
</protein>
<dbReference type="InterPro" id="IPR009072">
    <property type="entry name" value="Histone-fold"/>
</dbReference>
<evidence type="ECO:0000256" key="6">
    <source>
        <dbReference type="ARBA" id="ARBA00023125"/>
    </source>
</evidence>
<dbReference type="SMART" id="SM00414">
    <property type="entry name" value="H2A"/>
    <property type="match status" value="1"/>
</dbReference>
<evidence type="ECO:0000256" key="3">
    <source>
        <dbReference type="ARBA" id="ARBA00010691"/>
    </source>
</evidence>
<dbReference type="Pfam" id="PF00125">
    <property type="entry name" value="Histone"/>
    <property type="match status" value="1"/>
</dbReference>
<dbReference type="GO" id="GO:0030527">
    <property type="term" value="F:structural constituent of chromatin"/>
    <property type="evidence" value="ECO:0007669"/>
    <property type="project" value="InterPro"/>
</dbReference>
<accession>A0A914GW83</accession>
<feature type="compositionally biased region" description="Basic residues" evidence="10">
    <location>
        <begin position="121"/>
        <end position="130"/>
    </location>
</feature>
<evidence type="ECO:0000313" key="12">
    <source>
        <dbReference type="Proteomes" id="UP000887572"/>
    </source>
</evidence>
<evidence type="ECO:0000256" key="1">
    <source>
        <dbReference type="ARBA" id="ARBA00004123"/>
    </source>
</evidence>
<dbReference type="Proteomes" id="UP000887572">
    <property type="component" value="Unplaced"/>
</dbReference>
<comment type="subunit">
    <text evidence="9">The nucleosome is a histone octamer containing two molecules each of H2A, H2B, H3 and H4 assembled in one H3-H4 heterotetramer and two H2A-H2B heterodimers. The octamer wraps approximately 147 bp of DNA.</text>
</comment>
<feature type="region of interest" description="Disordered" evidence="10">
    <location>
        <begin position="35"/>
        <end position="132"/>
    </location>
</feature>
<keyword evidence="12" id="KW-1185">Reference proteome</keyword>
<dbReference type="PROSITE" id="PS00046">
    <property type="entry name" value="HISTONE_H2A"/>
    <property type="match status" value="1"/>
</dbReference>
<name>A0A914GW83_GLORO</name>
<evidence type="ECO:0000256" key="5">
    <source>
        <dbReference type="ARBA" id="ARBA00022499"/>
    </source>
</evidence>
<feature type="compositionally biased region" description="Low complexity" evidence="10">
    <location>
        <begin position="42"/>
        <end position="101"/>
    </location>
</feature>
<dbReference type="AlphaFoldDB" id="A0A914GW83"/>
<evidence type="ECO:0000313" key="13">
    <source>
        <dbReference type="WBParaSite" id="Gr19_v10_g1191.t1"/>
    </source>
</evidence>
<evidence type="ECO:0000256" key="7">
    <source>
        <dbReference type="ARBA" id="ARBA00023242"/>
    </source>
</evidence>
<evidence type="ECO:0000256" key="8">
    <source>
        <dbReference type="ARBA" id="ARBA00023269"/>
    </source>
</evidence>
<dbReference type="WBParaSite" id="Gr19_v10_g1191.t1">
    <property type="protein sequence ID" value="Gr19_v10_g1191.t1"/>
    <property type="gene ID" value="Gr19_v10_g1191"/>
</dbReference>
<evidence type="ECO:0000256" key="4">
    <source>
        <dbReference type="ARBA" id="ARBA00022454"/>
    </source>
</evidence>
<evidence type="ECO:0000256" key="10">
    <source>
        <dbReference type="SAM" id="MobiDB-lite"/>
    </source>
</evidence>
<dbReference type="GO" id="GO:0005634">
    <property type="term" value="C:nucleus"/>
    <property type="evidence" value="ECO:0007669"/>
    <property type="project" value="UniProtKB-SubCell"/>
</dbReference>